<gene>
    <name evidence="1" type="ORF">MNBD_GAMMA03-1119</name>
</gene>
<evidence type="ECO:0000313" key="1">
    <source>
        <dbReference type="EMBL" id="VAW49350.1"/>
    </source>
</evidence>
<accession>A0A3B0WAA8</accession>
<sequence length="30" mass="3440">VKIHNGKYFIEWDCGADLSADTIESEWQIA</sequence>
<reference evidence="1" key="1">
    <citation type="submission" date="2018-06" db="EMBL/GenBank/DDBJ databases">
        <authorList>
            <person name="Zhirakovskaya E."/>
        </authorList>
    </citation>
    <scope>NUCLEOTIDE SEQUENCE</scope>
</reference>
<organism evidence="1">
    <name type="scientific">hydrothermal vent metagenome</name>
    <dbReference type="NCBI Taxonomy" id="652676"/>
    <lineage>
        <taxon>unclassified sequences</taxon>
        <taxon>metagenomes</taxon>
        <taxon>ecological metagenomes</taxon>
    </lineage>
</organism>
<proteinExistence type="predicted"/>
<dbReference type="EMBL" id="UOFC01000277">
    <property type="protein sequence ID" value="VAW49350.1"/>
    <property type="molecule type" value="Genomic_DNA"/>
</dbReference>
<feature type="non-terminal residue" evidence="1">
    <location>
        <position position="1"/>
    </location>
</feature>
<dbReference type="AlphaFoldDB" id="A0A3B0WAA8"/>
<protein>
    <submittedName>
        <fullName evidence="1">Uncharacterized protein</fullName>
    </submittedName>
</protein>
<name>A0A3B0WAA8_9ZZZZ</name>